<evidence type="ECO:0000313" key="4">
    <source>
        <dbReference type="Proteomes" id="UP000179013"/>
    </source>
</evidence>
<dbReference type="EMBL" id="MGFU01000039">
    <property type="protein sequence ID" value="OGM12516.1"/>
    <property type="molecule type" value="Genomic_DNA"/>
</dbReference>
<dbReference type="InterPro" id="IPR051619">
    <property type="entry name" value="TypeII_TA_RNase_PINc/VapC"/>
</dbReference>
<proteinExistence type="predicted"/>
<dbReference type="InterPro" id="IPR002716">
    <property type="entry name" value="PIN_dom"/>
</dbReference>
<dbReference type="Gene3D" id="3.40.50.1010">
    <property type="entry name" value="5'-nuclease"/>
    <property type="match status" value="1"/>
</dbReference>
<protein>
    <recommendedName>
        <fullName evidence="2">PIN domain-containing protein</fullName>
    </recommendedName>
</protein>
<dbReference type="Proteomes" id="UP000179013">
    <property type="component" value="Unassembled WGS sequence"/>
</dbReference>
<dbReference type="InterPro" id="IPR029060">
    <property type="entry name" value="PIN-like_dom_sf"/>
</dbReference>
<dbReference type="SUPFAM" id="SSF88723">
    <property type="entry name" value="PIN domain-like"/>
    <property type="match status" value="1"/>
</dbReference>
<dbReference type="PANTHER" id="PTHR35901">
    <property type="entry name" value="RIBONUCLEASE VAPC3"/>
    <property type="match status" value="1"/>
</dbReference>
<feature type="domain" description="PIN" evidence="2">
    <location>
        <begin position="2"/>
        <end position="125"/>
    </location>
</feature>
<name>A0A1F7XBY2_9BACT</name>
<dbReference type="Pfam" id="PF01850">
    <property type="entry name" value="PIN"/>
    <property type="match status" value="1"/>
</dbReference>
<dbReference type="CDD" id="cd09873">
    <property type="entry name" value="PIN_Pae0151-like"/>
    <property type="match status" value="1"/>
</dbReference>
<evidence type="ECO:0000256" key="1">
    <source>
        <dbReference type="ARBA" id="ARBA00022842"/>
    </source>
</evidence>
<dbReference type="PANTHER" id="PTHR35901:SF1">
    <property type="entry name" value="EXONUCLEASE VAPC9"/>
    <property type="match status" value="1"/>
</dbReference>
<evidence type="ECO:0000313" key="3">
    <source>
        <dbReference type="EMBL" id="OGM12516.1"/>
    </source>
</evidence>
<dbReference type="AlphaFoldDB" id="A0A1F7XBY2"/>
<reference evidence="3 4" key="1">
    <citation type="journal article" date="2016" name="Nat. Commun.">
        <title>Thousands of microbial genomes shed light on interconnected biogeochemical processes in an aquifer system.</title>
        <authorList>
            <person name="Anantharaman K."/>
            <person name="Brown C.T."/>
            <person name="Hug L.A."/>
            <person name="Sharon I."/>
            <person name="Castelle C.J."/>
            <person name="Probst A.J."/>
            <person name="Thomas B.C."/>
            <person name="Singh A."/>
            <person name="Wilkins M.J."/>
            <person name="Karaoz U."/>
            <person name="Brodie E.L."/>
            <person name="Williams K.H."/>
            <person name="Hubbard S.S."/>
            <person name="Banfield J.F."/>
        </authorList>
    </citation>
    <scope>NUCLEOTIDE SEQUENCE [LARGE SCALE GENOMIC DNA]</scope>
</reference>
<accession>A0A1F7XBY2</accession>
<dbReference type="InterPro" id="IPR044153">
    <property type="entry name" value="PIN_Pae0151-like"/>
</dbReference>
<gene>
    <name evidence="3" type="ORF">A2V80_01510</name>
</gene>
<keyword evidence="1" id="KW-0460">Magnesium</keyword>
<organism evidence="3 4">
    <name type="scientific">Candidatus Woesebacteria bacterium RBG_16_39_8b</name>
    <dbReference type="NCBI Taxonomy" id="1802482"/>
    <lineage>
        <taxon>Bacteria</taxon>
        <taxon>Candidatus Woeseibacteriota</taxon>
    </lineage>
</organism>
<evidence type="ECO:0000259" key="2">
    <source>
        <dbReference type="Pfam" id="PF01850"/>
    </source>
</evidence>
<comment type="caution">
    <text evidence="3">The sequence shown here is derived from an EMBL/GenBank/DDBJ whole genome shotgun (WGS) entry which is preliminary data.</text>
</comment>
<sequence length="143" mass="16429">MIVVDTSVALKWLLTEKEESITKARMLLKDHLAKKNEILVPELLFYEIANALATKTKIPQIKINGLLKRIYSLNIKIYHPLEPDVLDSARLAKKYNSTVYDMLYAVVAKKHKTKLITADANFIKKTKFMFVKHLKDIITISSN</sequence>